<feature type="repeat" description="PPR" evidence="3">
    <location>
        <begin position="376"/>
        <end position="410"/>
    </location>
</feature>
<feature type="repeat" description="PPR" evidence="3">
    <location>
        <begin position="236"/>
        <end position="270"/>
    </location>
</feature>
<reference evidence="4" key="1">
    <citation type="submission" date="2022-04" db="EMBL/GenBank/DDBJ databases">
        <title>Carnegiea gigantea Genome sequencing and assembly v2.</title>
        <authorList>
            <person name="Copetti D."/>
            <person name="Sanderson M.J."/>
            <person name="Burquez A."/>
            <person name="Wojciechowski M.F."/>
        </authorList>
    </citation>
    <scope>NUCLEOTIDE SEQUENCE</scope>
    <source>
        <strain evidence="4">SGP5-SGP5p</strain>
        <tissue evidence="4">Aerial part</tissue>
    </source>
</reference>
<dbReference type="InterPro" id="IPR002885">
    <property type="entry name" value="PPR_rpt"/>
</dbReference>
<dbReference type="GO" id="GO:0003729">
    <property type="term" value="F:mRNA binding"/>
    <property type="evidence" value="ECO:0007669"/>
    <property type="project" value="TreeGrafter"/>
</dbReference>
<dbReference type="InterPro" id="IPR011990">
    <property type="entry name" value="TPR-like_helical_dom_sf"/>
</dbReference>
<gene>
    <name evidence="4" type="ORF">Cgig2_004280</name>
</gene>
<organism evidence="4 5">
    <name type="scientific">Carnegiea gigantea</name>
    <dbReference type="NCBI Taxonomy" id="171969"/>
    <lineage>
        <taxon>Eukaryota</taxon>
        <taxon>Viridiplantae</taxon>
        <taxon>Streptophyta</taxon>
        <taxon>Embryophyta</taxon>
        <taxon>Tracheophyta</taxon>
        <taxon>Spermatophyta</taxon>
        <taxon>Magnoliopsida</taxon>
        <taxon>eudicotyledons</taxon>
        <taxon>Gunneridae</taxon>
        <taxon>Pentapetalae</taxon>
        <taxon>Caryophyllales</taxon>
        <taxon>Cactineae</taxon>
        <taxon>Cactaceae</taxon>
        <taxon>Cactoideae</taxon>
        <taxon>Echinocereeae</taxon>
        <taxon>Carnegiea</taxon>
    </lineage>
</organism>
<evidence type="ECO:0000256" key="1">
    <source>
        <dbReference type="ARBA" id="ARBA00007626"/>
    </source>
</evidence>
<dbReference type="EMBL" id="JAKOGI010000127">
    <property type="protein sequence ID" value="KAJ8443075.1"/>
    <property type="molecule type" value="Genomic_DNA"/>
</dbReference>
<dbReference type="Pfam" id="PF13041">
    <property type="entry name" value="PPR_2"/>
    <property type="match status" value="1"/>
</dbReference>
<keyword evidence="2" id="KW-0677">Repeat</keyword>
<feature type="repeat" description="PPR" evidence="3">
    <location>
        <begin position="446"/>
        <end position="480"/>
    </location>
</feature>
<evidence type="ECO:0000313" key="5">
    <source>
        <dbReference type="Proteomes" id="UP001153076"/>
    </source>
</evidence>
<sequence length="585" mass="66076">MNVASILRRRQSMFANFSISMCRPTKPNCVFIHHLAGNDPSHTIVNSLCESLRKGLNWDTLSRKYDSMNLNDPIINRVLLELKEPHEAKRALSFFHWVAHSKKIERGLEPYCIIIHILARAHLVNDALVLLESVLSRNSGDGVDDSLRLSIVDMLLSTYRITNACPLVFDLLVQTYSKLSLFETAFDVCCLLDGHGFSLNLATFNTLIHKILKSADKSGLIWKVYGHMIQKRIYPNEVTVRTMISALCMAGELQKSVDIINTIHGRGCSPMVIVNASLVLRMIAEGRIEEVLVLLKRMLQKNLILDTVSYSLIVYAKLKSQELDFAREFYGEMLNRGFQPNPFVYTMFIEAYCEEGKVEEALDLMEEAVSMGLKLYDDTYNCLITGSSKAGNLASSTRLCEEMIQKGFLPSSSAFNEMAGKLCQSGNMQQANEILTLLTQRGFLPDETTFNYLIDGYRREGNMSEVLKLYYEMEFRSLCPGLQIFTSLIATLCEHGKVEEAEKYLAIMKCRSLEPTPTIYEQMICAYLVSLLRNFTARVTNTFLSFSVCVIFFQAAAAREGLVDIFWYTKPGLVVKKILTAPPPA</sequence>
<evidence type="ECO:0000313" key="4">
    <source>
        <dbReference type="EMBL" id="KAJ8443075.1"/>
    </source>
</evidence>
<name>A0A9Q1KGF1_9CARY</name>
<proteinExistence type="inferred from homology"/>
<keyword evidence="5" id="KW-1185">Reference proteome</keyword>
<dbReference type="NCBIfam" id="TIGR00756">
    <property type="entry name" value="PPR"/>
    <property type="match status" value="5"/>
</dbReference>
<dbReference type="AlphaFoldDB" id="A0A9Q1KGF1"/>
<comment type="similarity">
    <text evidence="1">Belongs to the PPR family. P subfamily.</text>
</comment>
<protein>
    <recommendedName>
        <fullName evidence="6">Pentatricopeptide repeat-containing protein</fullName>
    </recommendedName>
</protein>
<feature type="repeat" description="PPR" evidence="3">
    <location>
        <begin position="341"/>
        <end position="375"/>
    </location>
</feature>
<dbReference type="Gene3D" id="1.25.40.10">
    <property type="entry name" value="Tetratricopeptide repeat domain"/>
    <property type="match status" value="3"/>
</dbReference>
<feature type="repeat" description="PPR" evidence="3">
    <location>
        <begin position="481"/>
        <end position="515"/>
    </location>
</feature>
<dbReference type="Pfam" id="PF01535">
    <property type="entry name" value="PPR"/>
    <property type="match status" value="3"/>
</dbReference>
<dbReference type="InterPro" id="IPR051240">
    <property type="entry name" value="Mito_RNA-Proc/Resp"/>
</dbReference>
<feature type="repeat" description="PPR" evidence="3">
    <location>
        <begin position="306"/>
        <end position="340"/>
    </location>
</feature>
<feature type="repeat" description="PPR" evidence="3">
    <location>
        <begin position="411"/>
        <end position="445"/>
    </location>
</feature>
<dbReference type="OrthoDB" id="185373at2759"/>
<evidence type="ECO:0008006" key="6">
    <source>
        <dbReference type="Google" id="ProtNLM"/>
    </source>
</evidence>
<dbReference type="Pfam" id="PF12854">
    <property type="entry name" value="PPR_1"/>
    <property type="match status" value="1"/>
</dbReference>
<evidence type="ECO:0000256" key="3">
    <source>
        <dbReference type="PROSITE-ProRule" id="PRU00708"/>
    </source>
</evidence>
<accession>A0A9Q1KGF1</accession>
<evidence type="ECO:0000256" key="2">
    <source>
        <dbReference type="ARBA" id="ARBA00022737"/>
    </source>
</evidence>
<dbReference type="PROSITE" id="PS51375">
    <property type="entry name" value="PPR"/>
    <property type="match status" value="7"/>
</dbReference>
<dbReference type="Proteomes" id="UP001153076">
    <property type="component" value="Unassembled WGS sequence"/>
</dbReference>
<dbReference type="PANTHER" id="PTHR47933:SF23">
    <property type="entry name" value="OS02G0468500 PROTEIN"/>
    <property type="match status" value="1"/>
</dbReference>
<comment type="caution">
    <text evidence="4">The sequence shown here is derived from an EMBL/GenBank/DDBJ whole genome shotgun (WGS) entry which is preliminary data.</text>
</comment>
<dbReference type="PANTHER" id="PTHR47933">
    <property type="entry name" value="PENTATRICOPEPTIDE REPEAT-CONTAINING PROTEIN 1, MITOCHONDRIAL"/>
    <property type="match status" value="1"/>
</dbReference>